<sequence length="36" mass="3935">MPEGTARLGTSLTLNVGEDDLSALFDALTEKWERTP</sequence>
<dbReference type="EMBL" id="CCMZ01000020">
    <property type="protein sequence ID" value="CDX18211.1"/>
    <property type="molecule type" value="Genomic_DNA"/>
</dbReference>
<keyword evidence="2" id="KW-1185">Reference proteome</keyword>
<accession>A0A090DU55</accession>
<reference evidence="2" key="1">
    <citation type="submission" date="2014-08" db="EMBL/GenBank/DDBJ databases">
        <authorList>
            <person name="Moulin L."/>
        </authorList>
    </citation>
    <scope>NUCLEOTIDE SEQUENCE [LARGE SCALE GENOMIC DNA]</scope>
</reference>
<dbReference type="Proteomes" id="UP000045285">
    <property type="component" value="Unassembled WGS sequence"/>
</dbReference>
<evidence type="ECO:0000313" key="1">
    <source>
        <dbReference type="EMBL" id="CDX18211.1"/>
    </source>
</evidence>
<organism evidence="1 2">
    <name type="scientific">Mesorhizobium plurifarium</name>
    <dbReference type="NCBI Taxonomy" id="69974"/>
    <lineage>
        <taxon>Bacteria</taxon>
        <taxon>Pseudomonadati</taxon>
        <taxon>Pseudomonadota</taxon>
        <taxon>Alphaproteobacteria</taxon>
        <taxon>Hyphomicrobiales</taxon>
        <taxon>Phyllobacteriaceae</taxon>
        <taxon>Mesorhizobium</taxon>
    </lineage>
</organism>
<protein>
    <submittedName>
        <fullName evidence="1">Uncharacterized protein</fullName>
    </submittedName>
</protein>
<name>A0A090DU55_MESPL</name>
<dbReference type="AlphaFoldDB" id="A0A090DU55"/>
<evidence type="ECO:0000313" key="2">
    <source>
        <dbReference type="Proteomes" id="UP000045285"/>
    </source>
</evidence>
<proteinExistence type="predicted"/>
<gene>
    <name evidence="1" type="ORF">MPL3356_270010</name>
</gene>